<dbReference type="Proteomes" id="UP001367030">
    <property type="component" value="Unassembled WGS sequence"/>
</dbReference>
<evidence type="ECO:0008006" key="4">
    <source>
        <dbReference type="Google" id="ProtNLM"/>
    </source>
</evidence>
<evidence type="ECO:0000313" key="3">
    <source>
        <dbReference type="Proteomes" id="UP001367030"/>
    </source>
</evidence>
<sequence length="149" mass="16405">MGSASTVDSTGRQPALRLRDALAQLTALNTPEAPTASALCQLAGVSRNALYRYHPDILHELHKLQRQRHHDPGPATSALQQLRHENEELHQHMAKQARCTGRPLFRSLAGDQLTAAAPRTRTRRPAPKRQAHTGSYAEINEYGGHSPPC</sequence>
<protein>
    <recommendedName>
        <fullName evidence="4">Resolvase HTH domain-containing protein</fullName>
    </recommendedName>
</protein>
<gene>
    <name evidence="2" type="ORF">WKW79_33470</name>
</gene>
<dbReference type="RefSeq" id="WP_340339553.1">
    <property type="nucleotide sequence ID" value="NZ_JBBKZS010000030.1"/>
</dbReference>
<accession>A0ABU8XHZ4</accession>
<feature type="compositionally biased region" description="Basic residues" evidence="1">
    <location>
        <begin position="120"/>
        <end position="131"/>
    </location>
</feature>
<proteinExistence type="predicted"/>
<evidence type="ECO:0000313" key="2">
    <source>
        <dbReference type="EMBL" id="MEJ8859515.1"/>
    </source>
</evidence>
<name>A0ABU8XHZ4_9BURK</name>
<evidence type="ECO:0000256" key="1">
    <source>
        <dbReference type="SAM" id="MobiDB-lite"/>
    </source>
</evidence>
<organism evidence="2 3">
    <name type="scientific">Variovorax robiniae</name>
    <dbReference type="NCBI Taxonomy" id="1836199"/>
    <lineage>
        <taxon>Bacteria</taxon>
        <taxon>Pseudomonadati</taxon>
        <taxon>Pseudomonadota</taxon>
        <taxon>Betaproteobacteria</taxon>
        <taxon>Burkholderiales</taxon>
        <taxon>Comamonadaceae</taxon>
        <taxon>Variovorax</taxon>
    </lineage>
</organism>
<feature type="region of interest" description="Disordered" evidence="1">
    <location>
        <begin position="112"/>
        <end position="149"/>
    </location>
</feature>
<reference evidence="2 3" key="1">
    <citation type="submission" date="2024-03" db="EMBL/GenBank/DDBJ databases">
        <title>Novel species of the genus Variovorax.</title>
        <authorList>
            <person name="Liu Q."/>
            <person name="Xin Y.-H."/>
        </authorList>
    </citation>
    <scope>NUCLEOTIDE SEQUENCE [LARGE SCALE GENOMIC DNA]</scope>
    <source>
        <strain evidence="2 3">KACC 18901</strain>
    </source>
</reference>
<comment type="caution">
    <text evidence="2">The sequence shown here is derived from an EMBL/GenBank/DDBJ whole genome shotgun (WGS) entry which is preliminary data.</text>
</comment>
<dbReference type="EMBL" id="JBBKZS010000030">
    <property type="protein sequence ID" value="MEJ8859515.1"/>
    <property type="molecule type" value="Genomic_DNA"/>
</dbReference>
<keyword evidence="3" id="KW-1185">Reference proteome</keyword>